<evidence type="ECO:0000313" key="4">
    <source>
        <dbReference type="Proteomes" id="UP000199426"/>
    </source>
</evidence>
<dbReference type="InterPro" id="IPR001387">
    <property type="entry name" value="Cro/C1-type_HTH"/>
</dbReference>
<dbReference type="STRING" id="445960.SAMN05421542_1105"/>
<dbReference type="Proteomes" id="UP000199426">
    <property type="component" value="Unassembled WGS sequence"/>
</dbReference>
<feature type="domain" description="HTH cro/C1-type" evidence="1">
    <location>
        <begin position="47"/>
        <end position="101"/>
    </location>
</feature>
<keyword evidence="4" id="KW-1185">Reference proteome</keyword>
<organism evidence="3 5">
    <name type="scientific">Chryseobacterium jejuense</name>
    <dbReference type="NCBI Taxonomy" id="445960"/>
    <lineage>
        <taxon>Bacteria</taxon>
        <taxon>Pseudomonadati</taxon>
        <taxon>Bacteroidota</taxon>
        <taxon>Flavobacteriia</taxon>
        <taxon>Flavobacteriales</taxon>
        <taxon>Weeksellaceae</taxon>
        <taxon>Chryseobacterium group</taxon>
        <taxon>Chryseobacterium</taxon>
    </lineage>
</organism>
<name>A0A2X2VP81_CHRJE</name>
<protein>
    <submittedName>
        <fullName evidence="2">DNA-binding transcriptional regulator, XRE-family HTH domain</fullName>
    </submittedName>
    <submittedName>
        <fullName evidence="3">Helix-turn-helix domain</fullName>
    </submittedName>
</protein>
<accession>A0A2X2VP81</accession>
<evidence type="ECO:0000313" key="3">
    <source>
        <dbReference type="EMBL" id="SQB26963.1"/>
    </source>
</evidence>
<evidence type="ECO:0000259" key="1">
    <source>
        <dbReference type="PROSITE" id="PS50943"/>
    </source>
</evidence>
<dbReference type="Proteomes" id="UP000251670">
    <property type="component" value="Unassembled WGS sequence"/>
</dbReference>
<proteinExistence type="predicted"/>
<sequence length="146" mass="17254">MEQINMFNTTEFDVLKSYQQKNMEIRNSINISFLRFVKTHEMKKEKLRLIRKQKGYTQQQVAGCLPTNFSNYSRKESGEIGITKEEWIKIAKFLDVNIEEIYEDEYLKTKPSDATDHEDTAKYIAHLESKNLELKKTIAIIKNLLE</sequence>
<dbReference type="Gene3D" id="1.10.260.40">
    <property type="entry name" value="lambda repressor-like DNA-binding domains"/>
    <property type="match status" value="1"/>
</dbReference>
<reference evidence="2 4" key="1">
    <citation type="submission" date="2016-10" db="EMBL/GenBank/DDBJ databases">
        <authorList>
            <person name="Varghese N."/>
            <person name="Submissions S."/>
        </authorList>
    </citation>
    <scope>NUCLEOTIDE SEQUENCE [LARGE SCALE GENOMIC DNA]</scope>
    <source>
        <strain evidence="2 4">DSM 19299</strain>
    </source>
</reference>
<gene>
    <name evidence="3" type="ORF">NCTC13492_00643</name>
    <name evidence="2" type="ORF">SAMN05421542_1105</name>
</gene>
<evidence type="ECO:0000313" key="2">
    <source>
        <dbReference type="EMBL" id="SDI40250.1"/>
    </source>
</evidence>
<dbReference type="Pfam" id="PF01381">
    <property type="entry name" value="HTH_3"/>
    <property type="match status" value="1"/>
</dbReference>
<dbReference type="GO" id="GO:0003677">
    <property type="term" value="F:DNA binding"/>
    <property type="evidence" value="ECO:0007669"/>
    <property type="project" value="UniProtKB-KW"/>
</dbReference>
<dbReference type="PROSITE" id="PS50943">
    <property type="entry name" value="HTH_CROC1"/>
    <property type="match status" value="1"/>
</dbReference>
<reference evidence="3 5" key="2">
    <citation type="submission" date="2018-06" db="EMBL/GenBank/DDBJ databases">
        <authorList>
            <consortium name="Pathogen Informatics"/>
            <person name="Doyle S."/>
        </authorList>
    </citation>
    <scope>NUCLEOTIDE SEQUENCE [LARGE SCALE GENOMIC DNA]</scope>
    <source>
        <strain evidence="3 5">NCTC13492</strain>
    </source>
</reference>
<dbReference type="CDD" id="cd00093">
    <property type="entry name" value="HTH_XRE"/>
    <property type="match status" value="1"/>
</dbReference>
<dbReference type="EMBL" id="FNEG01000001">
    <property type="protein sequence ID" value="SDI40250.1"/>
    <property type="molecule type" value="Genomic_DNA"/>
</dbReference>
<keyword evidence="2" id="KW-0238">DNA-binding</keyword>
<dbReference type="SMART" id="SM00530">
    <property type="entry name" value="HTH_XRE"/>
    <property type="match status" value="1"/>
</dbReference>
<dbReference type="AlphaFoldDB" id="A0A2X2VP81"/>
<evidence type="ECO:0000313" key="5">
    <source>
        <dbReference type="Proteomes" id="UP000251670"/>
    </source>
</evidence>
<dbReference type="SUPFAM" id="SSF47413">
    <property type="entry name" value="lambda repressor-like DNA-binding domains"/>
    <property type="match status" value="1"/>
</dbReference>
<dbReference type="EMBL" id="UAWB01000002">
    <property type="protein sequence ID" value="SQB26963.1"/>
    <property type="molecule type" value="Genomic_DNA"/>
</dbReference>
<dbReference type="InterPro" id="IPR010982">
    <property type="entry name" value="Lambda_DNA-bd_dom_sf"/>
</dbReference>